<protein>
    <submittedName>
        <fullName evidence="2">Enoyl-CoA hydratase</fullName>
        <ecNumber evidence="2">4.2.1.17</ecNumber>
    </submittedName>
</protein>
<dbReference type="Pfam" id="PF00378">
    <property type="entry name" value="ECH_1"/>
    <property type="match status" value="1"/>
</dbReference>
<dbReference type="Gene3D" id="3.90.226.10">
    <property type="entry name" value="2-enoyl-CoA Hydratase, Chain A, domain 1"/>
    <property type="match status" value="1"/>
</dbReference>
<keyword evidence="2" id="KW-0456">Lyase</keyword>
<dbReference type="InterPro" id="IPR029045">
    <property type="entry name" value="ClpP/crotonase-like_dom_sf"/>
</dbReference>
<dbReference type="EC" id="4.2.1.17" evidence="2"/>
<organism evidence="2 3">
    <name type="scientific">Amycolatopsis acididurans</name>
    <dbReference type="NCBI Taxonomy" id="2724524"/>
    <lineage>
        <taxon>Bacteria</taxon>
        <taxon>Bacillati</taxon>
        <taxon>Actinomycetota</taxon>
        <taxon>Actinomycetes</taxon>
        <taxon>Pseudonocardiales</taxon>
        <taxon>Pseudonocardiaceae</taxon>
        <taxon>Amycolatopsis</taxon>
    </lineage>
</organism>
<accession>A0ABX1J7H3</accession>
<dbReference type="Proteomes" id="UP000715441">
    <property type="component" value="Unassembled WGS sequence"/>
</dbReference>
<evidence type="ECO:0000256" key="1">
    <source>
        <dbReference type="ARBA" id="ARBA00005254"/>
    </source>
</evidence>
<reference evidence="2 3" key="1">
    <citation type="submission" date="2020-04" db="EMBL/GenBank/DDBJ databases">
        <title>Novel species.</title>
        <authorList>
            <person name="Teo W.F.A."/>
            <person name="Lipun K."/>
            <person name="Srisuk N."/>
            <person name="Duangmal K."/>
        </authorList>
    </citation>
    <scope>NUCLEOTIDE SEQUENCE [LARGE SCALE GENOMIC DNA]</scope>
    <source>
        <strain evidence="2 3">K13G38</strain>
    </source>
</reference>
<keyword evidence="3" id="KW-1185">Reference proteome</keyword>
<dbReference type="NCBIfam" id="NF004525">
    <property type="entry name" value="PRK05870.1"/>
    <property type="match status" value="1"/>
</dbReference>
<evidence type="ECO:0000313" key="3">
    <source>
        <dbReference type="Proteomes" id="UP000715441"/>
    </source>
</evidence>
<sequence>MTERILAERVGKVAVITVDAPDRRNSLTLPLSADLEQAVADAEADRDVHALIVTGTPPAFCAGADLTALGEAREEGLRAVYSGFLAVAQSTLPTIAAVGGAAVGAGMNLALAADVRIAGPRAKFIPRFLELGLHPGGGFTWMLQRAVGPQRARAMALFGQSLDAQGALEAGLTMRTVDGTHEELLSAALELARPAADAPREVVLATKRSMRLTMPLAEHLDAVDTEIVPQLESLNSAEFERRLAAMQATIKRRK</sequence>
<dbReference type="PANTHER" id="PTHR43802:SF1">
    <property type="entry name" value="IP11341P-RELATED"/>
    <property type="match status" value="1"/>
</dbReference>
<evidence type="ECO:0000313" key="2">
    <source>
        <dbReference type="EMBL" id="NKQ55737.1"/>
    </source>
</evidence>
<dbReference type="InterPro" id="IPR001753">
    <property type="entry name" value="Enoyl-CoA_hydra/iso"/>
</dbReference>
<dbReference type="GO" id="GO:0004300">
    <property type="term" value="F:enoyl-CoA hydratase activity"/>
    <property type="evidence" value="ECO:0007669"/>
    <property type="project" value="UniProtKB-EC"/>
</dbReference>
<dbReference type="CDD" id="cd06558">
    <property type="entry name" value="crotonase-like"/>
    <property type="match status" value="1"/>
</dbReference>
<dbReference type="RefSeq" id="WP_168518783.1">
    <property type="nucleotide sequence ID" value="NZ_JAAXLS010000017.1"/>
</dbReference>
<comment type="caution">
    <text evidence="2">The sequence shown here is derived from an EMBL/GenBank/DDBJ whole genome shotgun (WGS) entry which is preliminary data.</text>
</comment>
<gene>
    <name evidence="2" type="ORF">HFP15_22935</name>
</gene>
<comment type="similarity">
    <text evidence="1">Belongs to the enoyl-CoA hydratase/isomerase family.</text>
</comment>
<dbReference type="SUPFAM" id="SSF52096">
    <property type="entry name" value="ClpP/crotonase"/>
    <property type="match status" value="1"/>
</dbReference>
<dbReference type="PANTHER" id="PTHR43802">
    <property type="entry name" value="ENOYL-COA HYDRATASE"/>
    <property type="match status" value="1"/>
</dbReference>
<name>A0ABX1J7H3_9PSEU</name>
<dbReference type="EMBL" id="JAAXLS010000017">
    <property type="protein sequence ID" value="NKQ55737.1"/>
    <property type="molecule type" value="Genomic_DNA"/>
</dbReference>
<proteinExistence type="inferred from homology"/>